<feature type="domain" description="Carbohydrate kinase PfkB" evidence="6">
    <location>
        <begin position="17"/>
        <end position="293"/>
    </location>
</feature>
<dbReference type="InterPro" id="IPR002173">
    <property type="entry name" value="Carboh/pur_kinase_PfkB_CS"/>
</dbReference>
<dbReference type="GO" id="GO:0005524">
    <property type="term" value="F:ATP binding"/>
    <property type="evidence" value="ECO:0007669"/>
    <property type="project" value="UniProtKB-KW"/>
</dbReference>
<dbReference type="PROSITE" id="PS00583">
    <property type="entry name" value="PFKB_KINASES_1"/>
    <property type="match status" value="1"/>
</dbReference>
<evidence type="ECO:0000256" key="4">
    <source>
        <dbReference type="ARBA" id="ARBA00022777"/>
    </source>
</evidence>
<evidence type="ECO:0000313" key="8">
    <source>
        <dbReference type="Proteomes" id="UP000246352"/>
    </source>
</evidence>
<name>A0A317PKG1_9HYPH</name>
<keyword evidence="5" id="KW-0067">ATP-binding</keyword>
<dbReference type="GO" id="GO:0003872">
    <property type="term" value="F:6-phosphofructokinase activity"/>
    <property type="evidence" value="ECO:0007669"/>
    <property type="project" value="TreeGrafter"/>
</dbReference>
<dbReference type="AlphaFoldDB" id="A0A317PKG1"/>
<reference evidence="7 8" key="1">
    <citation type="submission" date="2018-05" db="EMBL/GenBank/DDBJ databases">
        <title>Genomic Encyclopedia of Type Strains, Phase IV (KMG-IV): sequencing the most valuable type-strain genomes for metagenomic binning, comparative biology and taxonomic classification.</title>
        <authorList>
            <person name="Goeker M."/>
        </authorList>
    </citation>
    <scope>NUCLEOTIDE SEQUENCE [LARGE SCALE GENOMIC DNA]</scope>
    <source>
        <strain evidence="7 8">DSM 16791</strain>
    </source>
</reference>
<dbReference type="EMBL" id="QGTR01000002">
    <property type="protein sequence ID" value="PWW01452.1"/>
    <property type="molecule type" value="Genomic_DNA"/>
</dbReference>
<evidence type="ECO:0000256" key="1">
    <source>
        <dbReference type="ARBA" id="ARBA00010688"/>
    </source>
</evidence>
<dbReference type="InterPro" id="IPR011611">
    <property type="entry name" value="PfkB_dom"/>
</dbReference>
<keyword evidence="8" id="KW-1185">Reference proteome</keyword>
<keyword evidence="2" id="KW-0808">Transferase</keyword>
<dbReference type="CDD" id="cd01164">
    <property type="entry name" value="FruK_PfkB_like"/>
    <property type="match status" value="1"/>
</dbReference>
<gene>
    <name evidence="7" type="ORF">DFR52_102114</name>
</gene>
<dbReference type="OrthoDB" id="9801219at2"/>
<dbReference type="Pfam" id="PF00294">
    <property type="entry name" value="PfkB"/>
    <property type="match status" value="1"/>
</dbReference>
<dbReference type="PANTHER" id="PTHR46566:SF2">
    <property type="entry name" value="ATP-DEPENDENT 6-PHOSPHOFRUCTOKINASE ISOZYME 2"/>
    <property type="match status" value="1"/>
</dbReference>
<dbReference type="SUPFAM" id="SSF53613">
    <property type="entry name" value="Ribokinase-like"/>
    <property type="match status" value="1"/>
</dbReference>
<dbReference type="NCBIfam" id="TIGR03168">
    <property type="entry name" value="1-PFK"/>
    <property type="match status" value="1"/>
</dbReference>
<dbReference type="InterPro" id="IPR017583">
    <property type="entry name" value="Tagatose/fructose_Pkinase"/>
</dbReference>
<dbReference type="RefSeq" id="WP_110031266.1">
    <property type="nucleotide sequence ID" value="NZ_QGTR01000002.1"/>
</dbReference>
<evidence type="ECO:0000256" key="5">
    <source>
        <dbReference type="ARBA" id="ARBA00022840"/>
    </source>
</evidence>
<protein>
    <submittedName>
        <fullName evidence="7">6-phosphofructokinase</fullName>
    </submittedName>
</protein>
<dbReference type="Gene3D" id="3.40.1190.20">
    <property type="match status" value="1"/>
</dbReference>
<evidence type="ECO:0000313" key="7">
    <source>
        <dbReference type="EMBL" id="PWW01452.1"/>
    </source>
</evidence>
<dbReference type="InterPro" id="IPR029056">
    <property type="entry name" value="Ribokinase-like"/>
</dbReference>
<evidence type="ECO:0000259" key="6">
    <source>
        <dbReference type="Pfam" id="PF00294"/>
    </source>
</evidence>
<evidence type="ECO:0000256" key="2">
    <source>
        <dbReference type="ARBA" id="ARBA00022679"/>
    </source>
</evidence>
<keyword evidence="4 7" id="KW-0418">Kinase</keyword>
<sequence>MSRILTITLNPAVDISGDTDVVTPTRKVRTSGTRHDPGGGGINVARVIAELGGDAEAVFLAGGEIGPLLDRLLAEEGLRRRLFPIAGQTRVDFVVQERKTGLEYRLVAAGPAVGPDELEPCFQAIASHIGGYVVASGSLPDGAPSDTYVRMAELAAASGSRFVLDTSGEGLQAALERSRIFLVKPSLGELEKLVGRQLDDDGAGRAAAGIVARGAAEMVAVTMGADGALLATSTGLLRVPPIHVRVRSAVGAGDSFLGAMVWALSEGKAVGEAFRFGVAAGAAAVMTPGTELCRRGDVIELFEMLNARGGDGGRTIRMSRQSTDNSGPACDVPQVPEVTEADVVAICLSHGNGRLRKMQQIDNHVRSAVQ</sequence>
<dbReference type="FunFam" id="3.40.1190.20:FF:000001">
    <property type="entry name" value="Phosphofructokinase"/>
    <property type="match status" value="1"/>
</dbReference>
<comment type="caution">
    <text evidence="7">The sequence shown here is derived from an EMBL/GenBank/DDBJ whole genome shotgun (WGS) entry which is preliminary data.</text>
</comment>
<evidence type="ECO:0000256" key="3">
    <source>
        <dbReference type="ARBA" id="ARBA00022741"/>
    </source>
</evidence>
<dbReference type="PANTHER" id="PTHR46566">
    <property type="entry name" value="1-PHOSPHOFRUCTOKINASE-RELATED"/>
    <property type="match status" value="1"/>
</dbReference>
<proteinExistence type="inferred from homology"/>
<organism evidence="7 8">
    <name type="scientific">Hoeflea marina</name>
    <dbReference type="NCBI Taxonomy" id="274592"/>
    <lineage>
        <taxon>Bacteria</taxon>
        <taxon>Pseudomonadati</taxon>
        <taxon>Pseudomonadota</taxon>
        <taxon>Alphaproteobacteria</taxon>
        <taxon>Hyphomicrobiales</taxon>
        <taxon>Rhizobiaceae</taxon>
        <taxon>Hoeflea</taxon>
    </lineage>
</organism>
<accession>A0A317PKG1</accession>
<keyword evidence="3" id="KW-0547">Nucleotide-binding</keyword>
<comment type="similarity">
    <text evidence="1">Belongs to the carbohydrate kinase PfkB family.</text>
</comment>
<dbReference type="GO" id="GO:0005829">
    <property type="term" value="C:cytosol"/>
    <property type="evidence" value="ECO:0007669"/>
    <property type="project" value="TreeGrafter"/>
</dbReference>
<dbReference type="Proteomes" id="UP000246352">
    <property type="component" value="Unassembled WGS sequence"/>
</dbReference>